<sequence length="311" mass="33098">MESDSLLVEQLQASTAVQRALAGCFIRPSLDGHSGPKQLIVNCGDHLQLWEVVDGSVELQQNFHLFERVEHIDLVPSSLQLFGPDSTDALLVFTFDGRCTLFRLLSQPQPQQYQQRKPTAIHAVNRPRDLVLTEAACLALPLPNLRAALLPKRLEGVCSSGVAPVARRIAAATGARGVVVAAIHMDLLHVITLHAAPAEGEHPLLLCTAVPIADTPLYGMPPGGDPLELLHRSTHIRALSLLPPHPRRDALQPPLLAVLHKPEGTAGMGLWLDTLSVQLTVKELAGGTAPGARGAAPAAAGGSGSAREMRL</sequence>
<accession>A0AAD3DNM5</accession>
<dbReference type="Gene3D" id="2.130.10.10">
    <property type="entry name" value="YVTN repeat-like/Quinoprotein amine dehydrogenase"/>
    <property type="match status" value="1"/>
</dbReference>
<proteinExistence type="predicted"/>
<organism evidence="2 3">
    <name type="scientific">Astrephomene gubernaculifera</name>
    <dbReference type="NCBI Taxonomy" id="47775"/>
    <lineage>
        <taxon>Eukaryota</taxon>
        <taxon>Viridiplantae</taxon>
        <taxon>Chlorophyta</taxon>
        <taxon>core chlorophytes</taxon>
        <taxon>Chlorophyceae</taxon>
        <taxon>CS clade</taxon>
        <taxon>Chlamydomonadales</taxon>
        <taxon>Astrephomenaceae</taxon>
        <taxon>Astrephomene</taxon>
    </lineage>
</organism>
<feature type="region of interest" description="Disordered" evidence="1">
    <location>
        <begin position="287"/>
        <end position="311"/>
    </location>
</feature>
<feature type="non-terminal residue" evidence="2">
    <location>
        <position position="311"/>
    </location>
</feature>
<feature type="compositionally biased region" description="Low complexity" evidence="1">
    <location>
        <begin position="287"/>
        <end position="300"/>
    </location>
</feature>
<dbReference type="InterPro" id="IPR015943">
    <property type="entry name" value="WD40/YVTN_repeat-like_dom_sf"/>
</dbReference>
<dbReference type="EMBL" id="BMAR01000007">
    <property type="protein sequence ID" value="GFR44424.1"/>
    <property type="molecule type" value="Genomic_DNA"/>
</dbReference>
<keyword evidence="3" id="KW-1185">Reference proteome</keyword>
<evidence type="ECO:0000313" key="3">
    <source>
        <dbReference type="Proteomes" id="UP001054857"/>
    </source>
</evidence>
<evidence type="ECO:0000313" key="2">
    <source>
        <dbReference type="EMBL" id="GFR44424.1"/>
    </source>
</evidence>
<reference evidence="2 3" key="1">
    <citation type="journal article" date="2021" name="Sci. Rep.">
        <title>Genome sequencing of the multicellular alga Astrephomene provides insights into convergent evolution of germ-soma differentiation.</title>
        <authorList>
            <person name="Yamashita S."/>
            <person name="Yamamoto K."/>
            <person name="Matsuzaki R."/>
            <person name="Suzuki S."/>
            <person name="Yamaguchi H."/>
            <person name="Hirooka S."/>
            <person name="Minakuchi Y."/>
            <person name="Miyagishima S."/>
            <person name="Kawachi M."/>
            <person name="Toyoda A."/>
            <person name="Nozaki H."/>
        </authorList>
    </citation>
    <scope>NUCLEOTIDE SEQUENCE [LARGE SCALE GENOMIC DNA]</scope>
    <source>
        <strain evidence="2 3">NIES-4017</strain>
    </source>
</reference>
<name>A0AAD3DNM5_9CHLO</name>
<protein>
    <submittedName>
        <fullName evidence="2">Uncharacterized protein</fullName>
    </submittedName>
</protein>
<comment type="caution">
    <text evidence="2">The sequence shown here is derived from an EMBL/GenBank/DDBJ whole genome shotgun (WGS) entry which is preliminary data.</text>
</comment>
<dbReference type="AlphaFoldDB" id="A0AAD3DNM5"/>
<evidence type="ECO:0000256" key="1">
    <source>
        <dbReference type="SAM" id="MobiDB-lite"/>
    </source>
</evidence>
<dbReference type="Proteomes" id="UP001054857">
    <property type="component" value="Unassembled WGS sequence"/>
</dbReference>
<gene>
    <name evidence="2" type="ORF">Agub_g5663</name>
</gene>